<gene>
    <name evidence="5" type="ORF">BLA60_07280</name>
</gene>
<dbReference type="AlphaFoldDB" id="A0A7Z0WQE9"/>
<dbReference type="GO" id="GO:0003677">
    <property type="term" value="F:DNA binding"/>
    <property type="evidence" value="ECO:0007669"/>
    <property type="project" value="UniProtKB-KW"/>
</dbReference>
<keyword evidence="1" id="KW-0805">Transcription regulation</keyword>
<organism evidence="5 6">
    <name type="scientific">Actinophytocola xinjiangensis</name>
    <dbReference type="NCBI Taxonomy" id="485602"/>
    <lineage>
        <taxon>Bacteria</taxon>
        <taxon>Bacillati</taxon>
        <taxon>Actinomycetota</taxon>
        <taxon>Actinomycetes</taxon>
        <taxon>Pseudonocardiales</taxon>
        <taxon>Pseudonocardiaceae</taxon>
    </lineage>
</organism>
<dbReference type="PRINTS" id="PR00035">
    <property type="entry name" value="HTHGNTR"/>
</dbReference>
<dbReference type="InterPro" id="IPR028978">
    <property type="entry name" value="Chorismate_lyase_/UTRA_dom_sf"/>
</dbReference>
<accession>A0A7Z0WQE9</accession>
<proteinExistence type="predicted"/>
<dbReference type="GO" id="GO:0045892">
    <property type="term" value="P:negative regulation of DNA-templated transcription"/>
    <property type="evidence" value="ECO:0007669"/>
    <property type="project" value="TreeGrafter"/>
</dbReference>
<dbReference type="InterPro" id="IPR050679">
    <property type="entry name" value="Bact_HTH_transcr_reg"/>
</dbReference>
<dbReference type="Pfam" id="PF00392">
    <property type="entry name" value="GntR"/>
    <property type="match status" value="1"/>
</dbReference>
<dbReference type="Gene3D" id="1.10.10.10">
    <property type="entry name" value="Winged helix-like DNA-binding domain superfamily/Winged helix DNA-binding domain"/>
    <property type="match status" value="1"/>
</dbReference>
<dbReference type="CDD" id="cd07377">
    <property type="entry name" value="WHTH_GntR"/>
    <property type="match status" value="1"/>
</dbReference>
<protein>
    <submittedName>
        <fullName evidence="5">GntR family transcriptional regulator</fullName>
    </submittedName>
</protein>
<dbReference type="SMART" id="SM00345">
    <property type="entry name" value="HTH_GNTR"/>
    <property type="match status" value="1"/>
</dbReference>
<dbReference type="InterPro" id="IPR036390">
    <property type="entry name" value="WH_DNA-bd_sf"/>
</dbReference>
<dbReference type="Gene3D" id="3.40.1410.10">
    <property type="entry name" value="Chorismate lyase-like"/>
    <property type="match status" value="1"/>
</dbReference>
<evidence type="ECO:0000256" key="2">
    <source>
        <dbReference type="ARBA" id="ARBA00023125"/>
    </source>
</evidence>
<evidence type="ECO:0000256" key="1">
    <source>
        <dbReference type="ARBA" id="ARBA00023015"/>
    </source>
</evidence>
<evidence type="ECO:0000313" key="6">
    <source>
        <dbReference type="Proteomes" id="UP000185696"/>
    </source>
</evidence>
<dbReference type="OrthoDB" id="3615556at2"/>
<dbReference type="Pfam" id="PF07702">
    <property type="entry name" value="UTRA"/>
    <property type="match status" value="1"/>
</dbReference>
<comment type="caution">
    <text evidence="5">The sequence shown here is derived from an EMBL/GenBank/DDBJ whole genome shotgun (WGS) entry which is preliminary data.</text>
</comment>
<dbReference type="SUPFAM" id="SSF64288">
    <property type="entry name" value="Chorismate lyase-like"/>
    <property type="match status" value="1"/>
</dbReference>
<dbReference type="SMART" id="SM00866">
    <property type="entry name" value="UTRA"/>
    <property type="match status" value="1"/>
</dbReference>
<dbReference type="EMBL" id="MSIF01000002">
    <property type="protein sequence ID" value="OLF13034.1"/>
    <property type="molecule type" value="Genomic_DNA"/>
</dbReference>
<sequence length="245" mass="27196">MPVRTEAAYQRLARTLRGEIRRGRYAGGVRLPTEAELAREFSVSRQTVRRAFHDLVAEGLVRRTAGRGTFATPQGPYLRQFGSIEDLMGLSLDTELEIVEPLRRQVDIEAASRLRLDGDLVHSVLFRRRHNGTPFCVTAVHLPPEIGTRLAELPELTTTGAVSDVTVIAMVDTRTGHPIAEAEQSITAVAAGREIGERLRCAPGTPLLRVDRTYLTTAGQLVELAISYFLPEHYSYRVKLRRSPG</sequence>
<name>A0A7Z0WQE9_9PSEU</name>
<keyword evidence="2" id="KW-0238">DNA-binding</keyword>
<dbReference type="InterPro" id="IPR011663">
    <property type="entry name" value="UTRA"/>
</dbReference>
<dbReference type="PANTHER" id="PTHR44846">
    <property type="entry name" value="MANNOSYL-D-GLYCERATE TRANSPORT/METABOLISM SYSTEM REPRESSOR MNGR-RELATED"/>
    <property type="match status" value="1"/>
</dbReference>
<evidence type="ECO:0000256" key="3">
    <source>
        <dbReference type="ARBA" id="ARBA00023163"/>
    </source>
</evidence>
<dbReference type="GO" id="GO:0003700">
    <property type="term" value="F:DNA-binding transcription factor activity"/>
    <property type="evidence" value="ECO:0007669"/>
    <property type="project" value="InterPro"/>
</dbReference>
<dbReference type="InterPro" id="IPR036388">
    <property type="entry name" value="WH-like_DNA-bd_sf"/>
</dbReference>
<keyword evidence="6" id="KW-1185">Reference proteome</keyword>
<dbReference type="InterPro" id="IPR000524">
    <property type="entry name" value="Tscrpt_reg_HTH_GntR"/>
</dbReference>
<dbReference type="SUPFAM" id="SSF46785">
    <property type="entry name" value="Winged helix' DNA-binding domain"/>
    <property type="match status" value="1"/>
</dbReference>
<dbReference type="PROSITE" id="PS50949">
    <property type="entry name" value="HTH_GNTR"/>
    <property type="match status" value="1"/>
</dbReference>
<feature type="domain" description="HTH gntR-type" evidence="4">
    <location>
        <begin position="6"/>
        <end position="74"/>
    </location>
</feature>
<keyword evidence="3" id="KW-0804">Transcription</keyword>
<dbReference type="PANTHER" id="PTHR44846:SF1">
    <property type="entry name" value="MANNOSYL-D-GLYCERATE TRANSPORT_METABOLISM SYSTEM REPRESSOR MNGR-RELATED"/>
    <property type="match status" value="1"/>
</dbReference>
<reference evidence="5 6" key="1">
    <citation type="submission" date="2016-12" db="EMBL/GenBank/DDBJ databases">
        <title>The draft genome sequence of Actinophytocola xinjiangensis.</title>
        <authorList>
            <person name="Wang W."/>
            <person name="Yuan L."/>
        </authorList>
    </citation>
    <scope>NUCLEOTIDE SEQUENCE [LARGE SCALE GENOMIC DNA]</scope>
    <source>
        <strain evidence="5 6">CGMCC 4.4663</strain>
    </source>
</reference>
<evidence type="ECO:0000313" key="5">
    <source>
        <dbReference type="EMBL" id="OLF13034.1"/>
    </source>
</evidence>
<evidence type="ECO:0000259" key="4">
    <source>
        <dbReference type="PROSITE" id="PS50949"/>
    </source>
</evidence>
<dbReference type="Proteomes" id="UP000185696">
    <property type="component" value="Unassembled WGS sequence"/>
</dbReference>